<feature type="region of interest" description="Disordered" evidence="1">
    <location>
        <begin position="57"/>
        <end position="89"/>
    </location>
</feature>
<evidence type="ECO:0000313" key="3">
    <source>
        <dbReference type="Proteomes" id="UP001285441"/>
    </source>
</evidence>
<evidence type="ECO:0000256" key="1">
    <source>
        <dbReference type="SAM" id="MobiDB-lite"/>
    </source>
</evidence>
<evidence type="ECO:0000313" key="2">
    <source>
        <dbReference type="EMBL" id="KAK3386007.1"/>
    </source>
</evidence>
<gene>
    <name evidence="2" type="ORF">B0H63DRAFT_523333</name>
</gene>
<feature type="compositionally biased region" description="Polar residues" evidence="1">
    <location>
        <begin position="61"/>
        <end position="75"/>
    </location>
</feature>
<dbReference type="EMBL" id="JAULSW010000004">
    <property type="protein sequence ID" value="KAK3386007.1"/>
    <property type="molecule type" value="Genomic_DNA"/>
</dbReference>
<protein>
    <submittedName>
        <fullName evidence="2">Uncharacterized protein</fullName>
    </submittedName>
</protein>
<sequence length="202" mass="21674">MNRAARGPVIARHILRPVTNAEHTSGGPAAQMSDVGGSHMACVPLLVTTPQREDTIAGGATNDQISHESGNTATAATVGENRPARQPADDMTLAEDDWDEDLGDLSLEGLFTLFEWDTPNDWRWHNHPSDGQAEEYPGIAGGSAPQLETAPQIVESNGSPSNGGQVSCEYTDAGENGMEHLEWDTPDVLSLDLLDMLHTLHR</sequence>
<accession>A0AAE0NQS8</accession>
<dbReference type="AlphaFoldDB" id="A0AAE0NQS8"/>
<comment type="caution">
    <text evidence="2">The sequence shown here is derived from an EMBL/GenBank/DDBJ whole genome shotgun (WGS) entry which is preliminary data.</text>
</comment>
<proteinExistence type="predicted"/>
<name>A0AAE0NQS8_9PEZI</name>
<reference evidence="2" key="2">
    <citation type="submission" date="2023-06" db="EMBL/GenBank/DDBJ databases">
        <authorList>
            <consortium name="Lawrence Berkeley National Laboratory"/>
            <person name="Haridas S."/>
            <person name="Hensen N."/>
            <person name="Bonometti L."/>
            <person name="Westerberg I."/>
            <person name="Brannstrom I.O."/>
            <person name="Guillou S."/>
            <person name="Cros-Aarteil S."/>
            <person name="Calhoun S."/>
            <person name="Kuo A."/>
            <person name="Mondo S."/>
            <person name="Pangilinan J."/>
            <person name="Riley R."/>
            <person name="LaButti K."/>
            <person name="Andreopoulos B."/>
            <person name="Lipzen A."/>
            <person name="Chen C."/>
            <person name="Yanf M."/>
            <person name="Daum C."/>
            <person name="Ng V."/>
            <person name="Clum A."/>
            <person name="Steindorff A."/>
            <person name="Ohm R."/>
            <person name="Martin F."/>
            <person name="Silar P."/>
            <person name="Natvig D."/>
            <person name="Lalanne C."/>
            <person name="Gautier V."/>
            <person name="Ament-velasquez S.L."/>
            <person name="Kruys A."/>
            <person name="Hutchinson M.I."/>
            <person name="Powell A.J."/>
            <person name="Barry K."/>
            <person name="Miller A.N."/>
            <person name="Grigoriev I.V."/>
            <person name="Debuchy R."/>
            <person name="Gladieux P."/>
            <person name="Thoren M.H."/>
            <person name="Johannesson H."/>
        </authorList>
    </citation>
    <scope>NUCLEOTIDE SEQUENCE</scope>
    <source>
        <strain evidence="2">CBS 232.78</strain>
    </source>
</reference>
<reference evidence="2" key="1">
    <citation type="journal article" date="2023" name="Mol. Phylogenet. Evol.">
        <title>Genome-scale phylogeny and comparative genomics of the fungal order Sordariales.</title>
        <authorList>
            <person name="Hensen N."/>
            <person name="Bonometti L."/>
            <person name="Westerberg I."/>
            <person name="Brannstrom I.O."/>
            <person name="Guillou S."/>
            <person name="Cros-Aarteil S."/>
            <person name="Calhoun S."/>
            <person name="Haridas S."/>
            <person name="Kuo A."/>
            <person name="Mondo S."/>
            <person name="Pangilinan J."/>
            <person name="Riley R."/>
            <person name="LaButti K."/>
            <person name="Andreopoulos B."/>
            <person name="Lipzen A."/>
            <person name="Chen C."/>
            <person name="Yan M."/>
            <person name="Daum C."/>
            <person name="Ng V."/>
            <person name="Clum A."/>
            <person name="Steindorff A."/>
            <person name="Ohm R.A."/>
            <person name="Martin F."/>
            <person name="Silar P."/>
            <person name="Natvig D.O."/>
            <person name="Lalanne C."/>
            <person name="Gautier V."/>
            <person name="Ament-Velasquez S.L."/>
            <person name="Kruys A."/>
            <person name="Hutchinson M.I."/>
            <person name="Powell A.J."/>
            <person name="Barry K."/>
            <person name="Miller A.N."/>
            <person name="Grigoriev I.V."/>
            <person name="Debuchy R."/>
            <person name="Gladieux P."/>
            <person name="Hiltunen Thoren M."/>
            <person name="Johannesson H."/>
        </authorList>
    </citation>
    <scope>NUCLEOTIDE SEQUENCE</scope>
    <source>
        <strain evidence="2">CBS 232.78</strain>
    </source>
</reference>
<dbReference type="Proteomes" id="UP001285441">
    <property type="component" value="Unassembled WGS sequence"/>
</dbReference>
<keyword evidence="3" id="KW-1185">Reference proteome</keyword>
<organism evidence="2 3">
    <name type="scientific">Podospora didyma</name>
    <dbReference type="NCBI Taxonomy" id="330526"/>
    <lineage>
        <taxon>Eukaryota</taxon>
        <taxon>Fungi</taxon>
        <taxon>Dikarya</taxon>
        <taxon>Ascomycota</taxon>
        <taxon>Pezizomycotina</taxon>
        <taxon>Sordariomycetes</taxon>
        <taxon>Sordariomycetidae</taxon>
        <taxon>Sordariales</taxon>
        <taxon>Podosporaceae</taxon>
        <taxon>Podospora</taxon>
    </lineage>
</organism>